<dbReference type="eggNOG" id="COG0793">
    <property type="taxonomic scope" value="Bacteria"/>
</dbReference>
<sequence length="414" mass="45809">MKKLFLLLLGIASIPAAFSQGGSGIDWAADLNYLASELPAKHCNLFAKYDKAQFETAIGAIKASAGEAGDFATALKTQQLIAKLGDSHTMLYFQQLINRQQILPIGLLWVSDGLYVIQTTDENKELLGHRLTAVGKAPVETVIDSLSTLFTVDNEAMVKSMIPQLFPSLQLLEYFGFAHNGQAELTLDGDKTYTLKPSDPQRADRAAFQPDSLPFAIAERNVLFTDRYFPEEKIYYILYNSCWGRESEAEFKSREKAASLPSFTEFGQKAFGILQGNPVGKIIFDMRNNGGGNSAQGTAFIERLAGFLKQHPGIKTYVVIGRSTFSSAILNTMDFKHLTDAVVVGEQTAGKPNHFGEVRSFQLPGSKLTVAYSTKYFRRTDEEANTITPDVRIEMSFADFTKGIDPVYEWIKAQ</sequence>
<feature type="chain" id="PRO_5013005949" description="Tail specific protease domain-containing protein" evidence="1">
    <location>
        <begin position="20"/>
        <end position="414"/>
    </location>
</feature>
<dbReference type="Proteomes" id="UP000195772">
    <property type="component" value="Unassembled WGS sequence"/>
</dbReference>
<gene>
    <name evidence="2" type="ORF">B5G41_13525</name>
</gene>
<dbReference type="Gene3D" id="3.90.226.10">
    <property type="entry name" value="2-enoyl-CoA Hydratase, Chain A, domain 1"/>
    <property type="match status" value="2"/>
</dbReference>
<keyword evidence="1" id="KW-0732">Signal</keyword>
<name>A0A1Y3QR10_9BACT</name>
<evidence type="ECO:0008006" key="4">
    <source>
        <dbReference type="Google" id="ProtNLM"/>
    </source>
</evidence>
<reference evidence="3" key="1">
    <citation type="submission" date="2017-04" db="EMBL/GenBank/DDBJ databases">
        <title>Function of individual gut microbiota members based on whole genome sequencing of pure cultures obtained from chicken caecum.</title>
        <authorList>
            <person name="Medvecky M."/>
            <person name="Cejkova D."/>
            <person name="Polansky O."/>
            <person name="Karasova D."/>
            <person name="Kubasova T."/>
            <person name="Cizek A."/>
            <person name="Rychlik I."/>
        </authorList>
    </citation>
    <scope>NUCLEOTIDE SEQUENCE [LARGE SCALE GENOMIC DNA]</scope>
    <source>
        <strain evidence="3">An90</strain>
    </source>
</reference>
<dbReference type="RefSeq" id="WP_087403434.1">
    <property type="nucleotide sequence ID" value="NZ_NFHB01000010.1"/>
</dbReference>
<accession>A0A1Y3QR10</accession>
<evidence type="ECO:0000313" key="2">
    <source>
        <dbReference type="EMBL" id="OUN02083.1"/>
    </source>
</evidence>
<proteinExistence type="predicted"/>
<dbReference type="InterPro" id="IPR029045">
    <property type="entry name" value="ClpP/crotonase-like_dom_sf"/>
</dbReference>
<dbReference type="SUPFAM" id="SSF52096">
    <property type="entry name" value="ClpP/crotonase"/>
    <property type="match status" value="1"/>
</dbReference>
<dbReference type="OrthoDB" id="5480566at2"/>
<protein>
    <recommendedName>
        <fullName evidence="4">Tail specific protease domain-containing protein</fullName>
    </recommendedName>
</protein>
<organism evidence="2 3">
    <name type="scientific">Alistipes onderdonkii</name>
    <dbReference type="NCBI Taxonomy" id="328813"/>
    <lineage>
        <taxon>Bacteria</taxon>
        <taxon>Pseudomonadati</taxon>
        <taxon>Bacteroidota</taxon>
        <taxon>Bacteroidia</taxon>
        <taxon>Bacteroidales</taxon>
        <taxon>Rikenellaceae</taxon>
        <taxon>Alistipes</taxon>
    </lineage>
</organism>
<evidence type="ECO:0000313" key="3">
    <source>
        <dbReference type="Proteomes" id="UP000195772"/>
    </source>
</evidence>
<comment type="caution">
    <text evidence="2">The sequence shown here is derived from an EMBL/GenBank/DDBJ whole genome shotgun (WGS) entry which is preliminary data.</text>
</comment>
<dbReference type="EMBL" id="NFHB01000010">
    <property type="protein sequence ID" value="OUN02083.1"/>
    <property type="molecule type" value="Genomic_DNA"/>
</dbReference>
<feature type="signal peptide" evidence="1">
    <location>
        <begin position="1"/>
        <end position="19"/>
    </location>
</feature>
<dbReference type="AlphaFoldDB" id="A0A1Y3QR10"/>
<evidence type="ECO:0000256" key="1">
    <source>
        <dbReference type="SAM" id="SignalP"/>
    </source>
</evidence>